<feature type="transmembrane region" description="Helical" evidence="2">
    <location>
        <begin position="99"/>
        <end position="119"/>
    </location>
</feature>
<dbReference type="AlphaFoldDB" id="A0A1I1KW76"/>
<sequence>MTSTTAGSRAGPHGGPPSQTVSRTPAVAATAAGLSVVRLNVMRVGYLFMGLGLVVVKWPLLPQAHTLPLYEGVTVCVLVAMSLFALLGVRYPAKLLPLLLLETAWKVLWLSVVALPKVIAGDLDAATTTVLVNCSLVVVIAAVVPWRYAWRRFWLKKGEPWRAIPRGARLDA</sequence>
<keyword evidence="2" id="KW-0472">Membrane</keyword>
<name>A0A1I1KW76_9ACTN</name>
<dbReference type="STRING" id="574651.SAMN04487968_10939"/>
<feature type="region of interest" description="Disordered" evidence="1">
    <location>
        <begin position="1"/>
        <end position="22"/>
    </location>
</feature>
<feature type="transmembrane region" description="Helical" evidence="2">
    <location>
        <begin position="44"/>
        <end position="61"/>
    </location>
</feature>
<proteinExistence type="predicted"/>
<dbReference type="EMBL" id="FOLB01000009">
    <property type="protein sequence ID" value="SFC65039.1"/>
    <property type="molecule type" value="Genomic_DNA"/>
</dbReference>
<evidence type="ECO:0000313" key="3">
    <source>
        <dbReference type="EMBL" id="SFC65039.1"/>
    </source>
</evidence>
<evidence type="ECO:0000313" key="4">
    <source>
        <dbReference type="Proteomes" id="UP000198832"/>
    </source>
</evidence>
<gene>
    <name evidence="3" type="ORF">SAMN04487968_10939</name>
</gene>
<organism evidence="3 4">
    <name type="scientific">Nocardioides terrae</name>
    <dbReference type="NCBI Taxonomy" id="574651"/>
    <lineage>
        <taxon>Bacteria</taxon>
        <taxon>Bacillati</taxon>
        <taxon>Actinomycetota</taxon>
        <taxon>Actinomycetes</taxon>
        <taxon>Propionibacteriales</taxon>
        <taxon>Nocardioidaceae</taxon>
        <taxon>Nocardioides</taxon>
    </lineage>
</organism>
<keyword evidence="2" id="KW-1133">Transmembrane helix</keyword>
<keyword evidence="4" id="KW-1185">Reference proteome</keyword>
<protein>
    <submittedName>
        <fullName evidence="3">Uncharacterized protein</fullName>
    </submittedName>
</protein>
<keyword evidence="2" id="KW-0812">Transmembrane</keyword>
<evidence type="ECO:0000256" key="2">
    <source>
        <dbReference type="SAM" id="Phobius"/>
    </source>
</evidence>
<dbReference type="Proteomes" id="UP000198832">
    <property type="component" value="Unassembled WGS sequence"/>
</dbReference>
<reference evidence="3 4" key="1">
    <citation type="submission" date="2016-10" db="EMBL/GenBank/DDBJ databases">
        <authorList>
            <person name="de Groot N.N."/>
        </authorList>
    </citation>
    <scope>NUCLEOTIDE SEQUENCE [LARGE SCALE GENOMIC DNA]</scope>
    <source>
        <strain evidence="3 4">CGMCC 1.7056</strain>
    </source>
</reference>
<accession>A0A1I1KW76</accession>
<feature type="transmembrane region" description="Helical" evidence="2">
    <location>
        <begin position="125"/>
        <end position="146"/>
    </location>
</feature>
<feature type="transmembrane region" description="Helical" evidence="2">
    <location>
        <begin position="67"/>
        <end position="87"/>
    </location>
</feature>
<evidence type="ECO:0000256" key="1">
    <source>
        <dbReference type="SAM" id="MobiDB-lite"/>
    </source>
</evidence>